<reference evidence="2 3" key="1">
    <citation type="submission" date="2016-11" db="EMBL/GenBank/DDBJ databases">
        <authorList>
            <person name="Jaros S."/>
            <person name="Januszkiewicz K."/>
            <person name="Wedrychowicz H."/>
        </authorList>
    </citation>
    <scope>NUCLEOTIDE SEQUENCE [LARGE SCALE GENOMIC DNA]</scope>
    <source>
        <strain evidence="2 3">CGMCC 1.10681</strain>
    </source>
</reference>
<keyword evidence="1" id="KW-0472">Membrane</keyword>
<gene>
    <name evidence="2" type="ORF">SAMN05216179_2989</name>
</gene>
<keyword evidence="1" id="KW-1133">Transmembrane helix</keyword>
<evidence type="ECO:0000256" key="1">
    <source>
        <dbReference type="SAM" id="Phobius"/>
    </source>
</evidence>
<dbReference type="RefSeq" id="WP_073202644.1">
    <property type="nucleotide sequence ID" value="NZ_FRCZ01000006.1"/>
</dbReference>
<dbReference type="EMBL" id="FRCZ01000006">
    <property type="protein sequence ID" value="SHN27675.1"/>
    <property type="molecule type" value="Genomic_DNA"/>
</dbReference>
<evidence type="ECO:0000313" key="3">
    <source>
        <dbReference type="Proteomes" id="UP000184184"/>
    </source>
</evidence>
<organism evidence="2 3">
    <name type="scientific">Gracilibacillus kekensis</name>
    <dbReference type="NCBI Taxonomy" id="1027249"/>
    <lineage>
        <taxon>Bacteria</taxon>
        <taxon>Bacillati</taxon>
        <taxon>Bacillota</taxon>
        <taxon>Bacilli</taxon>
        <taxon>Bacillales</taxon>
        <taxon>Bacillaceae</taxon>
        <taxon>Gracilibacillus</taxon>
    </lineage>
</organism>
<keyword evidence="3" id="KW-1185">Reference proteome</keyword>
<dbReference type="AlphaFoldDB" id="A0A1M7QAI8"/>
<evidence type="ECO:0000313" key="2">
    <source>
        <dbReference type="EMBL" id="SHN27675.1"/>
    </source>
</evidence>
<dbReference type="OrthoDB" id="2454818at2"/>
<keyword evidence="1" id="KW-0812">Transmembrane</keyword>
<protein>
    <submittedName>
        <fullName evidence="2">Uncharacterized protein</fullName>
    </submittedName>
</protein>
<dbReference type="STRING" id="1027249.SAMN05216179_2989"/>
<proteinExistence type="predicted"/>
<sequence length="74" mass="8389">MVVTLIIASLIVALVSLVYTVKVGKTVNAQKNEYDTNPKISEKHPFLFNPVFLAYILGFGALLIFIFFLAMRYY</sequence>
<name>A0A1M7QAI8_9BACI</name>
<feature type="transmembrane region" description="Helical" evidence="1">
    <location>
        <begin position="52"/>
        <end position="71"/>
    </location>
</feature>
<dbReference type="Proteomes" id="UP000184184">
    <property type="component" value="Unassembled WGS sequence"/>
</dbReference>
<accession>A0A1M7QAI8</accession>